<feature type="region of interest" description="Disordered" evidence="1">
    <location>
        <begin position="29"/>
        <end position="96"/>
    </location>
</feature>
<gene>
    <name evidence="2" type="ORF">GCM10009863_42060</name>
</gene>
<reference evidence="3" key="1">
    <citation type="journal article" date="2019" name="Int. J. Syst. Evol. Microbiol.">
        <title>The Global Catalogue of Microorganisms (GCM) 10K type strain sequencing project: providing services to taxonomists for standard genome sequencing and annotation.</title>
        <authorList>
            <consortium name="The Broad Institute Genomics Platform"/>
            <consortium name="The Broad Institute Genome Sequencing Center for Infectious Disease"/>
            <person name="Wu L."/>
            <person name="Ma J."/>
        </authorList>
    </citation>
    <scope>NUCLEOTIDE SEQUENCE [LARGE SCALE GENOMIC DNA]</scope>
    <source>
        <strain evidence="3">JCM 16373</strain>
    </source>
</reference>
<evidence type="ECO:0000256" key="1">
    <source>
        <dbReference type="SAM" id="MobiDB-lite"/>
    </source>
</evidence>
<comment type="caution">
    <text evidence="2">The sequence shown here is derived from an EMBL/GenBank/DDBJ whole genome shotgun (WGS) entry which is preliminary data.</text>
</comment>
<protein>
    <submittedName>
        <fullName evidence="2">Uncharacterized protein</fullName>
    </submittedName>
</protein>
<proteinExistence type="predicted"/>
<dbReference type="EMBL" id="BAAARJ010000013">
    <property type="protein sequence ID" value="GAA2623309.1"/>
    <property type="molecule type" value="Genomic_DNA"/>
</dbReference>
<dbReference type="Proteomes" id="UP001501447">
    <property type="component" value="Unassembled WGS sequence"/>
</dbReference>
<accession>A0ABP6CSY6</accession>
<name>A0ABP6CSY6_9ACTN</name>
<organism evidence="2 3">
    <name type="scientific">Streptomyces axinellae</name>
    <dbReference type="NCBI Taxonomy" id="552788"/>
    <lineage>
        <taxon>Bacteria</taxon>
        <taxon>Bacillati</taxon>
        <taxon>Actinomycetota</taxon>
        <taxon>Actinomycetes</taxon>
        <taxon>Kitasatosporales</taxon>
        <taxon>Streptomycetaceae</taxon>
        <taxon>Streptomyces</taxon>
    </lineage>
</organism>
<keyword evidence="3" id="KW-1185">Reference proteome</keyword>
<feature type="compositionally biased region" description="Basic residues" evidence="1">
    <location>
        <begin position="66"/>
        <end position="83"/>
    </location>
</feature>
<evidence type="ECO:0000313" key="3">
    <source>
        <dbReference type="Proteomes" id="UP001501447"/>
    </source>
</evidence>
<evidence type="ECO:0000313" key="2">
    <source>
        <dbReference type="EMBL" id="GAA2623309.1"/>
    </source>
</evidence>
<sequence>MGILLGKEDPGSVAPGSFCAFRRPLLREEPATGQRRTKQCRHFPRAPGPGGTPQRGARRELDVMGKRKRNVQNRDRSKAHHPTPPHALPAKGAGRA</sequence>
<feature type="compositionally biased region" description="Basic residues" evidence="1">
    <location>
        <begin position="35"/>
        <end position="44"/>
    </location>
</feature>